<evidence type="ECO:0000313" key="2">
    <source>
        <dbReference type="Proteomes" id="UP001209570"/>
    </source>
</evidence>
<protein>
    <submittedName>
        <fullName evidence="1">Uncharacterized protein</fullName>
    </submittedName>
</protein>
<reference evidence="1" key="1">
    <citation type="submission" date="2021-12" db="EMBL/GenBank/DDBJ databases">
        <title>Prjna785345.</title>
        <authorList>
            <person name="Rujirawat T."/>
            <person name="Krajaejun T."/>
        </authorList>
    </citation>
    <scope>NUCLEOTIDE SEQUENCE</scope>
    <source>
        <strain evidence="1">Pi057C3</strain>
    </source>
</reference>
<dbReference type="AlphaFoldDB" id="A0AAD5LBQ9"/>
<gene>
    <name evidence="1" type="ORF">P43SY_005894</name>
</gene>
<sequence length="152" mass="17234">MVFYDDDEVPESRPMFLFDWQLDNVQTFVAAANRVNATRLPSWLKRRPPDMTARSFTEELFEAVETHAGGRLGHVMLGPNTLQQLGAIMAALASLQADSFLQAAAKEAFPQAFCAEYLAVTYCFDTRGNRGERMRFPTLYDRDGQPLRSLFM</sequence>
<name>A0AAD5LBQ9_PYTIN</name>
<keyword evidence="2" id="KW-1185">Reference proteome</keyword>
<comment type="caution">
    <text evidence="1">The sequence shown here is derived from an EMBL/GenBank/DDBJ whole genome shotgun (WGS) entry which is preliminary data.</text>
</comment>
<organism evidence="1 2">
    <name type="scientific">Pythium insidiosum</name>
    <name type="common">Pythiosis disease agent</name>
    <dbReference type="NCBI Taxonomy" id="114742"/>
    <lineage>
        <taxon>Eukaryota</taxon>
        <taxon>Sar</taxon>
        <taxon>Stramenopiles</taxon>
        <taxon>Oomycota</taxon>
        <taxon>Peronosporomycetes</taxon>
        <taxon>Pythiales</taxon>
        <taxon>Pythiaceae</taxon>
        <taxon>Pythium</taxon>
    </lineage>
</organism>
<evidence type="ECO:0000313" key="1">
    <source>
        <dbReference type="EMBL" id="KAJ0393011.1"/>
    </source>
</evidence>
<dbReference type="EMBL" id="JAKCXM010000542">
    <property type="protein sequence ID" value="KAJ0393011.1"/>
    <property type="molecule type" value="Genomic_DNA"/>
</dbReference>
<proteinExistence type="predicted"/>
<dbReference type="Proteomes" id="UP001209570">
    <property type="component" value="Unassembled WGS sequence"/>
</dbReference>
<accession>A0AAD5LBQ9</accession>